<dbReference type="Proteomes" id="UP000190230">
    <property type="component" value="Unassembled WGS sequence"/>
</dbReference>
<dbReference type="STRING" id="241145.SAMN05660776_1644"/>
<evidence type="ECO:0000256" key="1">
    <source>
        <dbReference type="SAM" id="SignalP"/>
    </source>
</evidence>
<evidence type="ECO:0000313" key="2">
    <source>
        <dbReference type="EMBL" id="SKB52605.1"/>
    </source>
</evidence>
<dbReference type="AlphaFoldDB" id="A0A1T5BZQ7"/>
<accession>A0A1T5BZQ7</accession>
<feature type="signal peptide" evidence="1">
    <location>
        <begin position="1"/>
        <end position="27"/>
    </location>
</feature>
<keyword evidence="3" id="KW-1185">Reference proteome</keyword>
<dbReference type="RefSeq" id="WP_079720421.1">
    <property type="nucleotide sequence ID" value="NZ_FUYY01000002.1"/>
</dbReference>
<gene>
    <name evidence="2" type="ORF">SAMN05660776_1644</name>
</gene>
<dbReference type="EMBL" id="FUYY01000002">
    <property type="protein sequence ID" value="SKB52605.1"/>
    <property type="molecule type" value="Genomic_DNA"/>
</dbReference>
<evidence type="ECO:0000313" key="3">
    <source>
        <dbReference type="Proteomes" id="UP000190230"/>
    </source>
</evidence>
<sequence length="117" mass="13600">MKNQKNFKAIYALFAILFMSFSGQGFAFSGFSTHNLDSRNYDYLQADQNKQAVLFSEIITFENSTSEESFSDFSGSLPATFTSKETLLLPIEKKLFSHCLDHRQLILQQIYPFHFFW</sequence>
<name>A0A1T5BZQ7_9FLAO</name>
<organism evidence="2 3">
    <name type="scientific">Salegentibacter holothuriorum</name>
    <dbReference type="NCBI Taxonomy" id="241145"/>
    <lineage>
        <taxon>Bacteria</taxon>
        <taxon>Pseudomonadati</taxon>
        <taxon>Bacteroidota</taxon>
        <taxon>Flavobacteriia</taxon>
        <taxon>Flavobacteriales</taxon>
        <taxon>Flavobacteriaceae</taxon>
        <taxon>Salegentibacter</taxon>
    </lineage>
</organism>
<feature type="chain" id="PRO_5012707609" evidence="1">
    <location>
        <begin position="28"/>
        <end position="117"/>
    </location>
</feature>
<reference evidence="3" key="1">
    <citation type="submission" date="2017-02" db="EMBL/GenBank/DDBJ databases">
        <authorList>
            <person name="Varghese N."/>
            <person name="Submissions S."/>
        </authorList>
    </citation>
    <scope>NUCLEOTIDE SEQUENCE [LARGE SCALE GENOMIC DNA]</scope>
    <source>
        <strain evidence="3">DSM 23405</strain>
    </source>
</reference>
<protein>
    <submittedName>
        <fullName evidence="2">Uncharacterized protein</fullName>
    </submittedName>
</protein>
<dbReference type="OrthoDB" id="1443226at2"/>
<keyword evidence="1" id="KW-0732">Signal</keyword>
<proteinExistence type="predicted"/>